<reference evidence="2" key="1">
    <citation type="submission" date="2018-09" db="EMBL/GenBank/DDBJ databases">
        <authorList>
            <person name="Livingstone P.G."/>
            <person name="Whitworth D.E."/>
        </authorList>
    </citation>
    <scope>NUCLEOTIDE SEQUENCE [LARGE SCALE GENOMIC DNA]</scope>
    <source>
        <strain evidence="2">CA043D</strain>
    </source>
</reference>
<keyword evidence="2" id="KW-1185">Reference proteome</keyword>
<dbReference type="EMBL" id="RAWE01000054">
    <property type="protein sequence ID" value="RKH02453.1"/>
    <property type="molecule type" value="Genomic_DNA"/>
</dbReference>
<comment type="caution">
    <text evidence="1">The sequence shown here is derived from an EMBL/GenBank/DDBJ whole genome shotgun (WGS) entry which is preliminary data.</text>
</comment>
<proteinExistence type="predicted"/>
<evidence type="ECO:0000313" key="2">
    <source>
        <dbReference type="Proteomes" id="UP000268313"/>
    </source>
</evidence>
<gene>
    <name evidence="1" type="ORF">D7X32_16920</name>
</gene>
<dbReference type="AlphaFoldDB" id="A0A3A8K2T4"/>
<sequence>MPIDIAVFDLMIDLSLMAPVIRRQRVLWVGIENLIQEGCLHGLWFLFGLLQDVALDPVHNGEVLLLRVLDSRTLELGTSKSNGLAYCIE</sequence>
<evidence type="ECO:0000313" key="1">
    <source>
        <dbReference type="EMBL" id="RKH02453.1"/>
    </source>
</evidence>
<organism evidence="1 2">
    <name type="scientific">Corallococcus carmarthensis</name>
    <dbReference type="NCBI Taxonomy" id="2316728"/>
    <lineage>
        <taxon>Bacteria</taxon>
        <taxon>Pseudomonadati</taxon>
        <taxon>Myxococcota</taxon>
        <taxon>Myxococcia</taxon>
        <taxon>Myxococcales</taxon>
        <taxon>Cystobacterineae</taxon>
        <taxon>Myxococcaceae</taxon>
        <taxon>Corallococcus</taxon>
    </lineage>
</organism>
<name>A0A3A8K2T4_9BACT</name>
<dbReference type="Proteomes" id="UP000268313">
    <property type="component" value="Unassembled WGS sequence"/>
</dbReference>
<accession>A0A3A8K2T4</accession>
<protein>
    <submittedName>
        <fullName evidence="1">Uncharacterized protein</fullName>
    </submittedName>
</protein>